<sequence length="126" mass="13807">MKFAPFVVTASMAAGSDASPMSRRELGGILLCTGVNATGTCIYNTYNLEECHQLRAPFLANTSTFAPDGENFACYPRNYNCGEPCMSPTGCTFGQVDFDYIHKYDLGAIGWANLMHSFDCFKKKSN</sequence>
<name>A0ACC1NC44_9HYPO</name>
<comment type="caution">
    <text evidence="1">The sequence shown here is derived from an EMBL/GenBank/DDBJ whole genome shotgun (WGS) entry which is preliminary data.</text>
</comment>
<organism evidence="1 2">
    <name type="scientific">Zarea fungicola</name>
    <dbReference type="NCBI Taxonomy" id="93591"/>
    <lineage>
        <taxon>Eukaryota</taxon>
        <taxon>Fungi</taxon>
        <taxon>Dikarya</taxon>
        <taxon>Ascomycota</taxon>
        <taxon>Pezizomycotina</taxon>
        <taxon>Sordariomycetes</taxon>
        <taxon>Hypocreomycetidae</taxon>
        <taxon>Hypocreales</taxon>
        <taxon>Cordycipitaceae</taxon>
        <taxon>Zarea</taxon>
    </lineage>
</organism>
<accession>A0ACC1NC44</accession>
<evidence type="ECO:0000313" key="2">
    <source>
        <dbReference type="Proteomes" id="UP001143910"/>
    </source>
</evidence>
<keyword evidence="2" id="KW-1185">Reference proteome</keyword>
<reference evidence="1" key="1">
    <citation type="submission" date="2022-08" db="EMBL/GenBank/DDBJ databases">
        <title>Genome Sequence of Lecanicillium fungicola.</title>
        <authorList>
            <person name="Buettner E."/>
        </authorList>
    </citation>
    <scope>NUCLEOTIDE SEQUENCE</scope>
    <source>
        <strain evidence="1">Babe33</strain>
    </source>
</reference>
<dbReference type="EMBL" id="JANJQO010000559">
    <property type="protein sequence ID" value="KAJ2976634.1"/>
    <property type="molecule type" value="Genomic_DNA"/>
</dbReference>
<protein>
    <submittedName>
        <fullName evidence="1">Uncharacterized protein</fullName>
    </submittedName>
</protein>
<proteinExistence type="predicted"/>
<gene>
    <name evidence="1" type="ORF">NQ176_g4834</name>
</gene>
<dbReference type="Proteomes" id="UP001143910">
    <property type="component" value="Unassembled WGS sequence"/>
</dbReference>
<evidence type="ECO:0000313" key="1">
    <source>
        <dbReference type="EMBL" id="KAJ2976634.1"/>
    </source>
</evidence>